<proteinExistence type="predicted"/>
<dbReference type="EMBL" id="FQYP01000002">
    <property type="protein sequence ID" value="SHI62649.1"/>
    <property type="molecule type" value="Genomic_DNA"/>
</dbReference>
<accession>A0A1M6CNW8</accession>
<evidence type="ECO:0000313" key="2">
    <source>
        <dbReference type="EMBL" id="SHI62649.1"/>
    </source>
</evidence>
<keyword evidence="1" id="KW-0732">Signal</keyword>
<dbReference type="AlphaFoldDB" id="A0A1M6CNW8"/>
<organism evidence="2 3">
    <name type="scientific">Aquimarina spongiae</name>
    <dbReference type="NCBI Taxonomy" id="570521"/>
    <lineage>
        <taxon>Bacteria</taxon>
        <taxon>Pseudomonadati</taxon>
        <taxon>Bacteroidota</taxon>
        <taxon>Flavobacteriia</taxon>
        <taxon>Flavobacteriales</taxon>
        <taxon>Flavobacteriaceae</taxon>
        <taxon>Aquimarina</taxon>
    </lineage>
</organism>
<evidence type="ECO:0000313" key="3">
    <source>
        <dbReference type="Proteomes" id="UP000184432"/>
    </source>
</evidence>
<protein>
    <submittedName>
        <fullName evidence="2">Uncharacterized protein</fullName>
    </submittedName>
</protein>
<dbReference type="STRING" id="570521.SAMN04488508_102206"/>
<reference evidence="3" key="1">
    <citation type="submission" date="2016-11" db="EMBL/GenBank/DDBJ databases">
        <authorList>
            <person name="Varghese N."/>
            <person name="Submissions S."/>
        </authorList>
    </citation>
    <scope>NUCLEOTIDE SEQUENCE [LARGE SCALE GENOMIC DNA]</scope>
    <source>
        <strain evidence="3">DSM 22623</strain>
    </source>
</reference>
<gene>
    <name evidence="2" type="ORF">SAMN04488508_102206</name>
</gene>
<sequence length="76" mass="8918">MNKICLLFVILFTWKANASSNKYRLTLRDNPAITIGIGWNQISRTNSQKIKTVYTTKREVDFSSLFFIYMGFINQF</sequence>
<dbReference type="Proteomes" id="UP000184432">
    <property type="component" value="Unassembled WGS sequence"/>
</dbReference>
<evidence type="ECO:0000256" key="1">
    <source>
        <dbReference type="SAM" id="SignalP"/>
    </source>
</evidence>
<name>A0A1M6CNW8_9FLAO</name>
<keyword evidence="3" id="KW-1185">Reference proteome</keyword>
<feature type="chain" id="PRO_5013291228" evidence="1">
    <location>
        <begin position="19"/>
        <end position="76"/>
    </location>
</feature>
<feature type="signal peptide" evidence="1">
    <location>
        <begin position="1"/>
        <end position="18"/>
    </location>
</feature>